<dbReference type="AlphaFoldDB" id="A0AAU9KC95"/>
<organism evidence="2 3">
    <name type="scientific">Blepharisma stoltei</name>
    <dbReference type="NCBI Taxonomy" id="1481888"/>
    <lineage>
        <taxon>Eukaryota</taxon>
        <taxon>Sar</taxon>
        <taxon>Alveolata</taxon>
        <taxon>Ciliophora</taxon>
        <taxon>Postciliodesmatophora</taxon>
        <taxon>Heterotrichea</taxon>
        <taxon>Heterotrichida</taxon>
        <taxon>Blepharismidae</taxon>
        <taxon>Blepharisma</taxon>
    </lineage>
</organism>
<name>A0AAU9KC95_9CILI</name>
<evidence type="ECO:0008006" key="4">
    <source>
        <dbReference type="Google" id="ProtNLM"/>
    </source>
</evidence>
<sequence>MFIQFFDFIWQNSNKMSEDNYSEDFEPDQIAEEEHQLRLSFELHSVKDLPESAFLYVKFNYPLLGNGRTQAANIRKNTECRVENAFQAHEFAMTKNQLLPTLSSSPFVLEVWHADKFTKDKQLGTVSIKMEDLLRAPLKKTAESVLRVLDSWLSIENDSGKYGQIRVLLYLEDLGLKKPGAALAQATHPTDYQTAFELEVWKKSEEAKWKATLKEKEQQHIALASVEWQERENQRERQFQKITTELTQLENKVRAKALELQKREQKIISLEDELRQKINDTGRQLAIKEEEIQSLKNRFNDSRNAVSKENKALQAKLDQLREELKKTEEELYRVRREQDSTTVQNLRTELNNKQLENIEMKRQLDQMAAMKESYRQQFEKIKSELVRALRSHEDEKKEWQKREIAEIAQLKLTLESKKIQEEESKELKQVKEDLITLQKTFKENQPDNLKPNLSKTEKVFENRINLPIPHTSEFYSAKEEPSSVDELTRLKTEKAELIASGMYTEEDALIIELDRQIAFLSI</sequence>
<evidence type="ECO:0000313" key="2">
    <source>
        <dbReference type="EMBL" id="CAG9335313.1"/>
    </source>
</evidence>
<protein>
    <recommendedName>
        <fullName evidence="4">C2 NT-type domain-containing protein</fullName>
    </recommendedName>
</protein>
<accession>A0AAU9KC95</accession>
<dbReference type="EMBL" id="CAJZBQ010000062">
    <property type="protein sequence ID" value="CAG9335313.1"/>
    <property type="molecule type" value="Genomic_DNA"/>
</dbReference>
<dbReference type="GO" id="GO:0005815">
    <property type="term" value="C:microtubule organizing center"/>
    <property type="evidence" value="ECO:0007669"/>
    <property type="project" value="TreeGrafter"/>
</dbReference>
<dbReference type="InterPro" id="IPR035892">
    <property type="entry name" value="C2_domain_sf"/>
</dbReference>
<dbReference type="InterPro" id="IPR039893">
    <property type="entry name" value="CEP120-like"/>
</dbReference>
<evidence type="ECO:0000313" key="3">
    <source>
        <dbReference type="Proteomes" id="UP001162131"/>
    </source>
</evidence>
<dbReference type="Proteomes" id="UP001162131">
    <property type="component" value="Unassembled WGS sequence"/>
</dbReference>
<proteinExistence type="predicted"/>
<dbReference type="PANTHER" id="PTHR21574">
    <property type="entry name" value="CENTROSOMAL PROTEIN OF 120 KDA"/>
    <property type="match status" value="1"/>
</dbReference>
<dbReference type="GO" id="GO:0010564">
    <property type="term" value="P:regulation of cell cycle process"/>
    <property type="evidence" value="ECO:0007669"/>
    <property type="project" value="TreeGrafter"/>
</dbReference>
<dbReference type="SUPFAM" id="SSF49562">
    <property type="entry name" value="C2 domain (Calcium/lipid-binding domain, CaLB)"/>
    <property type="match status" value="1"/>
</dbReference>
<feature type="coiled-coil region" evidence="1">
    <location>
        <begin position="232"/>
        <end position="440"/>
    </location>
</feature>
<keyword evidence="3" id="KW-1185">Reference proteome</keyword>
<comment type="caution">
    <text evidence="2">The sequence shown here is derived from an EMBL/GenBank/DDBJ whole genome shotgun (WGS) entry which is preliminary data.</text>
</comment>
<gene>
    <name evidence="2" type="ORF">BSTOLATCC_MIC63790</name>
</gene>
<keyword evidence="1" id="KW-0175">Coiled coil</keyword>
<dbReference type="Gene3D" id="2.60.40.150">
    <property type="entry name" value="C2 domain"/>
    <property type="match status" value="1"/>
</dbReference>
<reference evidence="2" key="1">
    <citation type="submission" date="2021-09" db="EMBL/GenBank/DDBJ databases">
        <authorList>
            <consortium name="AG Swart"/>
            <person name="Singh M."/>
            <person name="Singh A."/>
            <person name="Seah K."/>
            <person name="Emmerich C."/>
        </authorList>
    </citation>
    <scope>NUCLEOTIDE SEQUENCE</scope>
    <source>
        <strain evidence="2">ATCC30299</strain>
    </source>
</reference>
<dbReference type="PANTHER" id="PTHR21574:SF0">
    <property type="entry name" value="CENTROSOMAL PROTEIN OF 120 KDA"/>
    <property type="match status" value="1"/>
</dbReference>
<evidence type="ECO:0000256" key="1">
    <source>
        <dbReference type="SAM" id="Coils"/>
    </source>
</evidence>